<evidence type="ECO:0000313" key="4">
    <source>
        <dbReference type="WBParaSite" id="ACOC_0000060201-mRNA-1"/>
    </source>
</evidence>
<dbReference type="EMBL" id="UYYA01000064">
    <property type="protein sequence ID" value="VDM52188.1"/>
    <property type="molecule type" value="Genomic_DNA"/>
</dbReference>
<reference evidence="2 3" key="2">
    <citation type="submission" date="2018-11" db="EMBL/GenBank/DDBJ databases">
        <authorList>
            <consortium name="Pathogen Informatics"/>
        </authorList>
    </citation>
    <scope>NUCLEOTIDE SEQUENCE [LARGE SCALE GENOMIC DNA]</scope>
    <source>
        <strain evidence="2 3">Costa Rica</strain>
    </source>
</reference>
<feature type="region of interest" description="Disordered" evidence="1">
    <location>
        <begin position="1"/>
        <end position="51"/>
    </location>
</feature>
<accession>A0A0R3PAL0</accession>
<reference evidence="4" key="1">
    <citation type="submission" date="2017-02" db="UniProtKB">
        <authorList>
            <consortium name="WormBaseParasite"/>
        </authorList>
    </citation>
    <scope>IDENTIFICATION</scope>
</reference>
<dbReference type="Proteomes" id="UP000267027">
    <property type="component" value="Unassembled WGS sequence"/>
</dbReference>
<protein>
    <submittedName>
        <fullName evidence="2 4">Uncharacterized protein</fullName>
    </submittedName>
</protein>
<proteinExistence type="predicted"/>
<name>A0A0R3PAL0_ANGCS</name>
<dbReference type="WBParaSite" id="ACOC_0000060201-mRNA-1">
    <property type="protein sequence ID" value="ACOC_0000060201-mRNA-1"/>
    <property type="gene ID" value="ACOC_0000060201"/>
</dbReference>
<evidence type="ECO:0000313" key="3">
    <source>
        <dbReference type="Proteomes" id="UP000267027"/>
    </source>
</evidence>
<sequence length="142" mass="14725">MEAEEGEVMGTTDRPTDRPTERPAGRPSSGCKGVPLGAARGQPPPAAISLDTGGPMVRRVVMMNSPRVAVIRSFCQALVIVALGGRDRSGLGRQTSATVAATALSAVAADGKFIASTRVRCLVFVVSALRYANRISSISNSI</sequence>
<evidence type="ECO:0000313" key="2">
    <source>
        <dbReference type="EMBL" id="VDM52188.1"/>
    </source>
</evidence>
<gene>
    <name evidence="2" type="ORF">ACOC_LOCUS603</name>
</gene>
<evidence type="ECO:0000256" key="1">
    <source>
        <dbReference type="SAM" id="MobiDB-lite"/>
    </source>
</evidence>
<organism evidence="4">
    <name type="scientific">Angiostrongylus costaricensis</name>
    <name type="common">Nematode worm</name>
    <dbReference type="NCBI Taxonomy" id="334426"/>
    <lineage>
        <taxon>Eukaryota</taxon>
        <taxon>Metazoa</taxon>
        <taxon>Ecdysozoa</taxon>
        <taxon>Nematoda</taxon>
        <taxon>Chromadorea</taxon>
        <taxon>Rhabditida</taxon>
        <taxon>Rhabditina</taxon>
        <taxon>Rhabditomorpha</taxon>
        <taxon>Strongyloidea</taxon>
        <taxon>Metastrongylidae</taxon>
        <taxon>Angiostrongylus</taxon>
    </lineage>
</organism>
<dbReference type="AlphaFoldDB" id="A0A0R3PAL0"/>
<feature type="compositionally biased region" description="Basic and acidic residues" evidence="1">
    <location>
        <begin position="14"/>
        <end position="24"/>
    </location>
</feature>
<keyword evidence="3" id="KW-1185">Reference proteome</keyword>